<dbReference type="InterPro" id="IPR025691">
    <property type="entry name" value="GspL_pp_dom"/>
</dbReference>
<dbReference type="InterPro" id="IPR043129">
    <property type="entry name" value="ATPase_NBD"/>
</dbReference>
<name>A0A7T2SUW4_SERPL</name>
<evidence type="ECO:0000256" key="9">
    <source>
        <dbReference type="ARBA" id="ARBA00023136"/>
    </source>
</evidence>
<evidence type="ECO:0000256" key="3">
    <source>
        <dbReference type="ARBA" id="ARBA00022448"/>
    </source>
</evidence>
<evidence type="ECO:0000313" key="12">
    <source>
        <dbReference type="EMBL" id="QPS22134.1"/>
    </source>
</evidence>
<dbReference type="Proteomes" id="UP000594967">
    <property type="component" value="Chromosome"/>
</dbReference>
<sequence>MSDNILLIALGHGAVADVRWGKVGEAQSVFAASLDLDNADAELAVMARNSRVVVLVPARHVVLRNTQFQGKSRLATPMALAFQHESELLTDVEQMHWVILGKEQMNFGIAGVTLTQMQTWCERLRACGLHADKMLPDVLALPLPGECSVAYWPDRWLIRTGKWQGMQLPCAWEDTELPVTPDLCIHAGGSVPSTWESGSCAGDPLWQLANEAGRSKSNLLQGKFKPALRWPRFIPGKIACALILVSCSLLVCGLYHQLKAGQAERQMAALYQHLSPGQPLTASPVEEARKKVRQMQNILKEPQLFKLLPYATEALSLWEQPQLQSLIFDGAKNELVITLLKEDTQLAPPTEDNGISIAMTEGPSDNLVTLTVGEEQ</sequence>
<evidence type="ECO:0000259" key="10">
    <source>
        <dbReference type="Pfam" id="PF05134"/>
    </source>
</evidence>
<dbReference type="Gene3D" id="3.30.420.370">
    <property type="match status" value="1"/>
</dbReference>
<evidence type="ECO:0000256" key="1">
    <source>
        <dbReference type="ARBA" id="ARBA00004377"/>
    </source>
</evidence>
<keyword evidence="6" id="KW-0812">Transmembrane</keyword>
<organism evidence="12 13">
    <name type="scientific">Serratia plymuthica</name>
    <dbReference type="NCBI Taxonomy" id="82996"/>
    <lineage>
        <taxon>Bacteria</taxon>
        <taxon>Pseudomonadati</taxon>
        <taxon>Pseudomonadota</taxon>
        <taxon>Gammaproteobacteria</taxon>
        <taxon>Enterobacterales</taxon>
        <taxon>Yersiniaceae</taxon>
        <taxon>Serratia</taxon>
    </lineage>
</organism>
<keyword evidence="3" id="KW-0813">Transport</keyword>
<dbReference type="Pfam" id="PF05134">
    <property type="entry name" value="T2SSL"/>
    <property type="match status" value="1"/>
</dbReference>
<dbReference type="Gene3D" id="3.30.420.380">
    <property type="match status" value="1"/>
</dbReference>
<accession>A0A7T2SUW4</accession>
<dbReference type="InterPro" id="IPR007812">
    <property type="entry name" value="T2SS_protein-GspL"/>
</dbReference>
<dbReference type="RefSeq" id="WP_063198040.1">
    <property type="nucleotide sequence ID" value="NZ_CAMITG010000006.1"/>
</dbReference>
<evidence type="ECO:0000256" key="7">
    <source>
        <dbReference type="ARBA" id="ARBA00022927"/>
    </source>
</evidence>
<evidence type="ECO:0000256" key="2">
    <source>
        <dbReference type="ARBA" id="ARBA00005318"/>
    </source>
</evidence>
<evidence type="ECO:0000256" key="5">
    <source>
        <dbReference type="ARBA" id="ARBA00022519"/>
    </source>
</evidence>
<gene>
    <name evidence="12" type="ORF">I6G64_07000</name>
</gene>
<evidence type="ECO:0000256" key="4">
    <source>
        <dbReference type="ARBA" id="ARBA00022475"/>
    </source>
</evidence>
<comment type="similarity">
    <text evidence="2">Belongs to the GSP L family.</text>
</comment>
<keyword evidence="9" id="KW-0472">Membrane</keyword>
<dbReference type="SUPFAM" id="SSF53067">
    <property type="entry name" value="Actin-like ATPase domain"/>
    <property type="match status" value="2"/>
</dbReference>
<keyword evidence="8" id="KW-1133">Transmembrane helix</keyword>
<dbReference type="EMBL" id="CP065673">
    <property type="protein sequence ID" value="QPS22134.1"/>
    <property type="molecule type" value="Genomic_DNA"/>
</dbReference>
<proteinExistence type="inferred from homology"/>
<keyword evidence="7" id="KW-0653">Protein transport</keyword>
<dbReference type="NCBIfam" id="TIGR01709">
    <property type="entry name" value="typeII_sec_gspL"/>
    <property type="match status" value="1"/>
</dbReference>
<reference evidence="12 13" key="1">
    <citation type="submission" date="2020-12" db="EMBL/GenBank/DDBJ databases">
        <title>FDA dAtabase for Regulatory Grade micrObial Sequences (FDA-ARGOS): Supporting development and validation of Infectious Disease Dx tests.</title>
        <authorList>
            <person name="Sproer C."/>
            <person name="Gronow S."/>
            <person name="Severitt S."/>
            <person name="Schroder I."/>
            <person name="Tallon L."/>
            <person name="Sadzewicz L."/>
            <person name="Zhao X."/>
            <person name="Boylan J."/>
            <person name="Ott S."/>
            <person name="Bowen H."/>
            <person name="Vavikolanu K."/>
            <person name="Mehta A."/>
            <person name="Aluvathingal J."/>
            <person name="Nadendla S."/>
            <person name="Lowell S."/>
            <person name="Myers T."/>
            <person name="Yan Y."/>
            <person name="Sichtig H."/>
        </authorList>
    </citation>
    <scope>NUCLEOTIDE SEQUENCE [LARGE SCALE GENOMIC DNA]</scope>
    <source>
        <strain evidence="12 13">FDAARGOS_907</strain>
    </source>
</reference>
<evidence type="ECO:0000256" key="6">
    <source>
        <dbReference type="ARBA" id="ARBA00022692"/>
    </source>
</evidence>
<keyword evidence="4" id="KW-1003">Cell membrane</keyword>
<feature type="domain" description="GspL cytoplasmic actin-ATPase-like" evidence="10">
    <location>
        <begin position="6"/>
        <end position="226"/>
    </location>
</feature>
<protein>
    <submittedName>
        <fullName evidence="12">General secretion pathway protein GspL</fullName>
    </submittedName>
</protein>
<dbReference type="CDD" id="cd24017">
    <property type="entry name" value="ASKHA_T2SSL_N"/>
    <property type="match status" value="1"/>
</dbReference>
<evidence type="ECO:0000256" key="8">
    <source>
        <dbReference type="ARBA" id="ARBA00022989"/>
    </source>
</evidence>
<keyword evidence="13" id="KW-1185">Reference proteome</keyword>
<keyword evidence="5" id="KW-0997">Cell inner membrane</keyword>
<feature type="domain" description="GspL periplasmic" evidence="11">
    <location>
        <begin position="237"/>
        <end position="339"/>
    </location>
</feature>
<comment type="subcellular location">
    <subcellularLocation>
        <location evidence="1">Cell inner membrane</location>
        <topology evidence="1">Single-pass membrane protein</topology>
    </subcellularLocation>
</comment>
<evidence type="ECO:0000259" key="11">
    <source>
        <dbReference type="Pfam" id="PF12693"/>
    </source>
</evidence>
<dbReference type="InterPro" id="IPR024230">
    <property type="entry name" value="GspL_cyto_dom"/>
</dbReference>
<dbReference type="Pfam" id="PF12693">
    <property type="entry name" value="GspL_C"/>
    <property type="match status" value="1"/>
</dbReference>
<evidence type="ECO:0000313" key="13">
    <source>
        <dbReference type="Proteomes" id="UP000594967"/>
    </source>
</evidence>